<feature type="signal peptide" evidence="1">
    <location>
        <begin position="1"/>
        <end position="22"/>
    </location>
</feature>
<gene>
    <name evidence="2" type="ORF">PVAND_007951</name>
</gene>
<sequence length="642" mass="74459">MKNVLLLFSFAFMYNGISFVQSIRYEGSTDPDFTRGSYIQLEKTLWEKYVDKTSSLTTNERLYKIFNQHYMFIKQFINETYNGDDFNVLTRYYEWNNLEPDVKSIHNLFKDNFMRRLEIDLQTNDFRTTGFDEHANVDLAETITNDPLWPINATLEKIQNNIYNQGLYYKAISEATTTICTSQRSPQQVLYQLYNAITMTELKGYAMMQFSYMLLKTYGRGNYTQESLLMRKNFEKRAAKSQELMQKVMERSDRILWRCDPNTHSEGSTYLQITKLLQGYIENEVDLNRDAGCWETCSHYQLTESYGCFKDLYCSRQPKCSGKLLFCTFVDADMWICPAAPTSSRRYEYIEYENGRVLGQKGYCSRGTTKVDSWWRYLFWHCSYCFCICDEQGKKSDRYFNLRPALSNLTNNMVVTGIRFYKQNRIIHLQIQEGQLMERGKINSSSIHWVPVEDYTILDKGIRDGLDYHTLAWDRREVDLDDLTAPSGHVVTGVKFRVVGRHLNLEMRVSEINFSNGKIVEAEKSFWVSNDNTDQTGSNGNRRSEISLKVPDVPTRSKVKSLPISNPNTFVKFTYSDMGKDAAQTTVPFLDAQDAVNNPPVPLEGVGIFLKGQDGFGGFITPRIKTFDYGPYVQSIQAPQDT</sequence>
<evidence type="ECO:0000256" key="1">
    <source>
        <dbReference type="SAM" id="SignalP"/>
    </source>
</evidence>
<dbReference type="OrthoDB" id="6366357at2759"/>
<feature type="chain" id="PRO_5039905846" evidence="1">
    <location>
        <begin position="23"/>
        <end position="642"/>
    </location>
</feature>
<protein>
    <submittedName>
        <fullName evidence="2">Uncharacterized protein</fullName>
    </submittedName>
</protein>
<dbReference type="Proteomes" id="UP001107558">
    <property type="component" value="Chromosome 2"/>
</dbReference>
<dbReference type="PANTHER" id="PTHR47890">
    <property type="entry name" value="LD24308P"/>
    <property type="match status" value="1"/>
</dbReference>
<dbReference type="Pfam" id="PF16061">
    <property type="entry name" value="DUF4803"/>
    <property type="match status" value="1"/>
</dbReference>
<evidence type="ECO:0000313" key="3">
    <source>
        <dbReference type="Proteomes" id="UP001107558"/>
    </source>
</evidence>
<proteinExistence type="predicted"/>
<reference evidence="2" key="1">
    <citation type="submission" date="2021-03" db="EMBL/GenBank/DDBJ databases">
        <title>Chromosome level genome of the anhydrobiotic midge Polypedilum vanderplanki.</title>
        <authorList>
            <person name="Yoshida Y."/>
            <person name="Kikawada T."/>
            <person name="Gusev O."/>
        </authorList>
    </citation>
    <scope>NUCLEOTIDE SEQUENCE</scope>
    <source>
        <strain evidence="2">NIAS01</strain>
        <tissue evidence="2">Whole body or cell culture</tissue>
    </source>
</reference>
<keyword evidence="3" id="KW-1185">Reference proteome</keyword>
<organism evidence="2 3">
    <name type="scientific">Polypedilum vanderplanki</name>
    <name type="common">Sleeping chironomid midge</name>
    <dbReference type="NCBI Taxonomy" id="319348"/>
    <lineage>
        <taxon>Eukaryota</taxon>
        <taxon>Metazoa</taxon>
        <taxon>Ecdysozoa</taxon>
        <taxon>Arthropoda</taxon>
        <taxon>Hexapoda</taxon>
        <taxon>Insecta</taxon>
        <taxon>Pterygota</taxon>
        <taxon>Neoptera</taxon>
        <taxon>Endopterygota</taxon>
        <taxon>Diptera</taxon>
        <taxon>Nematocera</taxon>
        <taxon>Chironomoidea</taxon>
        <taxon>Chironomidae</taxon>
        <taxon>Chironominae</taxon>
        <taxon>Polypedilum</taxon>
        <taxon>Polypedilum</taxon>
    </lineage>
</organism>
<dbReference type="AlphaFoldDB" id="A0A9J6C901"/>
<evidence type="ECO:0000313" key="2">
    <source>
        <dbReference type="EMBL" id="KAG5678259.1"/>
    </source>
</evidence>
<keyword evidence="1" id="KW-0732">Signal</keyword>
<dbReference type="PANTHER" id="PTHR47890:SF1">
    <property type="entry name" value="LD24308P"/>
    <property type="match status" value="1"/>
</dbReference>
<comment type="caution">
    <text evidence="2">The sequence shown here is derived from an EMBL/GenBank/DDBJ whole genome shotgun (WGS) entry which is preliminary data.</text>
</comment>
<name>A0A9J6C901_POLVA</name>
<dbReference type="InterPro" id="IPR032062">
    <property type="entry name" value="DUF4803"/>
</dbReference>
<dbReference type="EMBL" id="JADBJN010000002">
    <property type="protein sequence ID" value="KAG5678259.1"/>
    <property type="molecule type" value="Genomic_DNA"/>
</dbReference>
<accession>A0A9J6C901</accession>